<comment type="subcellular location">
    <subcellularLocation>
        <location evidence="1">Nucleus</location>
    </subcellularLocation>
</comment>
<dbReference type="InterPro" id="IPR036575">
    <property type="entry name" value="TFIIS_cen_dom_sf"/>
</dbReference>
<organism evidence="6 7">
    <name type="scientific">Collichthys lucidus</name>
    <name type="common">Big head croaker</name>
    <name type="synonym">Sciaena lucida</name>
    <dbReference type="NCBI Taxonomy" id="240159"/>
    <lineage>
        <taxon>Eukaryota</taxon>
        <taxon>Metazoa</taxon>
        <taxon>Chordata</taxon>
        <taxon>Craniata</taxon>
        <taxon>Vertebrata</taxon>
        <taxon>Euteleostomi</taxon>
        <taxon>Actinopterygii</taxon>
        <taxon>Neopterygii</taxon>
        <taxon>Teleostei</taxon>
        <taxon>Neoteleostei</taxon>
        <taxon>Acanthomorphata</taxon>
        <taxon>Eupercaria</taxon>
        <taxon>Sciaenidae</taxon>
        <taxon>Collichthys</taxon>
    </lineage>
</organism>
<dbReference type="Proteomes" id="UP000298787">
    <property type="component" value="Chromosome 1"/>
</dbReference>
<dbReference type="PROSITE" id="PS51319">
    <property type="entry name" value="TFIIS_N"/>
    <property type="match status" value="1"/>
</dbReference>
<dbReference type="STRING" id="240159.A0A4U5TXW9"/>
<reference evidence="6 7" key="1">
    <citation type="submission" date="2019-01" db="EMBL/GenBank/DDBJ databases">
        <title>Genome Assembly of Collichthys lucidus.</title>
        <authorList>
            <person name="Cai M."/>
            <person name="Xiao S."/>
        </authorList>
    </citation>
    <scope>NUCLEOTIDE SEQUENCE [LARGE SCALE GENOMIC DNA]</scope>
    <source>
        <strain evidence="6">JT15FE1705JMU</strain>
        <tissue evidence="6">Muscle</tissue>
    </source>
</reference>
<evidence type="ECO:0000259" key="5">
    <source>
        <dbReference type="PROSITE" id="PS51321"/>
    </source>
</evidence>
<dbReference type="GO" id="GO:0006351">
    <property type="term" value="P:DNA-templated transcription"/>
    <property type="evidence" value="ECO:0007669"/>
    <property type="project" value="InterPro"/>
</dbReference>
<feature type="signal peptide" evidence="3">
    <location>
        <begin position="1"/>
        <end position="16"/>
    </location>
</feature>
<evidence type="ECO:0000313" key="6">
    <source>
        <dbReference type="EMBL" id="TKS66534.1"/>
    </source>
</evidence>
<dbReference type="SUPFAM" id="SSF47676">
    <property type="entry name" value="Conserved domain common to transcription factors TFIIS, elongin A, CRSP70"/>
    <property type="match status" value="1"/>
</dbReference>
<gene>
    <name evidence="6" type="ORF">D9C73_000591</name>
</gene>
<feature type="compositionally biased region" description="Basic and acidic residues" evidence="2">
    <location>
        <begin position="175"/>
        <end position="191"/>
    </location>
</feature>
<dbReference type="AlphaFoldDB" id="A0A4U5TXW9"/>
<evidence type="ECO:0000256" key="1">
    <source>
        <dbReference type="PROSITE-ProRule" id="PRU00649"/>
    </source>
</evidence>
<protein>
    <submittedName>
        <fullName evidence="6">Transcription elongation factor A N-terminal and central domain-containing protein</fullName>
    </submittedName>
</protein>
<sequence length="268" mass="29610">MAAAMQTFFVFLLVAAEHEEVQLEATDIVRVLYRLLKTCSDDNVKKTTKSLLSKWKRQYSKDARGVKSTEERVDEVRSKCAQLLLAALCPELPAPDTTAELAGDVEQHIHELHKSSQLKYKACVRSKVANLRNPKNTASSAGPPERLAVARGLRSDVRGGDGERRAPAAEGGVLDPRREREAASSRDRRDADGEDALQEVWGIGLQGDADVQGGAFLTRMGETGRPRRRCDDLCDLQPMWAAMVPQRLDLPLNPSIRLMVGFLPVDHS</sequence>
<dbReference type="SUPFAM" id="SSF46942">
    <property type="entry name" value="Elongation factor TFIIS domain 2"/>
    <property type="match status" value="1"/>
</dbReference>
<keyword evidence="7" id="KW-1185">Reference proteome</keyword>
<feature type="region of interest" description="Disordered" evidence="2">
    <location>
        <begin position="155"/>
        <end position="193"/>
    </location>
</feature>
<dbReference type="PANTHER" id="PTHR11477">
    <property type="entry name" value="TRANSCRIPTION FACTOR S-II ZINC FINGER DOMAIN-CONTAINING PROTEIN"/>
    <property type="match status" value="1"/>
</dbReference>
<feature type="domain" description="TFIIS central" evidence="5">
    <location>
        <begin position="76"/>
        <end position="136"/>
    </location>
</feature>
<accession>A0A4U5TXW9</accession>
<keyword evidence="3" id="KW-0732">Signal</keyword>
<keyword evidence="6" id="KW-0648">Protein biosynthesis</keyword>
<dbReference type="InterPro" id="IPR017923">
    <property type="entry name" value="TFIIS_N"/>
</dbReference>
<evidence type="ECO:0000256" key="3">
    <source>
        <dbReference type="SAM" id="SignalP"/>
    </source>
</evidence>
<dbReference type="Gene3D" id="1.10.472.30">
    <property type="entry name" value="Transcription elongation factor S-II, central domain"/>
    <property type="match status" value="1"/>
</dbReference>
<keyword evidence="6" id="KW-0251">Elongation factor</keyword>
<dbReference type="GO" id="GO:0003746">
    <property type="term" value="F:translation elongation factor activity"/>
    <property type="evidence" value="ECO:0007669"/>
    <property type="project" value="UniProtKB-KW"/>
</dbReference>
<evidence type="ECO:0000313" key="7">
    <source>
        <dbReference type="Proteomes" id="UP000298787"/>
    </source>
</evidence>
<keyword evidence="1" id="KW-0539">Nucleus</keyword>
<dbReference type="InterPro" id="IPR003618">
    <property type="entry name" value="TFIIS_cen_dom"/>
</dbReference>
<feature type="compositionally biased region" description="Basic and acidic residues" evidence="2">
    <location>
        <begin position="155"/>
        <end position="167"/>
    </location>
</feature>
<dbReference type="PROSITE" id="PS51321">
    <property type="entry name" value="TFIIS_CENTRAL"/>
    <property type="match status" value="1"/>
</dbReference>
<evidence type="ECO:0000256" key="2">
    <source>
        <dbReference type="SAM" id="MobiDB-lite"/>
    </source>
</evidence>
<dbReference type="Pfam" id="PF07500">
    <property type="entry name" value="TFIIS_M"/>
    <property type="match status" value="1"/>
</dbReference>
<evidence type="ECO:0000259" key="4">
    <source>
        <dbReference type="PROSITE" id="PS51319"/>
    </source>
</evidence>
<dbReference type="Pfam" id="PF08711">
    <property type="entry name" value="Med26"/>
    <property type="match status" value="1"/>
</dbReference>
<dbReference type="GO" id="GO:0005634">
    <property type="term" value="C:nucleus"/>
    <property type="evidence" value="ECO:0007669"/>
    <property type="project" value="UniProtKB-SubCell"/>
</dbReference>
<feature type="chain" id="PRO_5020648694" evidence="3">
    <location>
        <begin position="17"/>
        <end position="268"/>
    </location>
</feature>
<dbReference type="EMBL" id="CM014078">
    <property type="protein sequence ID" value="TKS66534.1"/>
    <property type="molecule type" value="Genomic_DNA"/>
</dbReference>
<name>A0A4U5TXW9_COLLU</name>
<proteinExistence type="predicted"/>
<dbReference type="InterPro" id="IPR035441">
    <property type="entry name" value="TFIIS/LEDGF_dom_sf"/>
</dbReference>
<feature type="domain" description="TFIIS N-terminal" evidence="4">
    <location>
        <begin position="1"/>
        <end position="62"/>
    </location>
</feature>
<dbReference type="PANTHER" id="PTHR11477:SF3">
    <property type="entry name" value="TRANSCRIPTION ELONGATION FACTOR A PROTEIN 2"/>
    <property type="match status" value="1"/>
</dbReference>